<gene>
    <name evidence="5" type="primary">rpmI</name>
    <name evidence="8" type="ORF">ACPOL_1322</name>
</gene>
<dbReference type="GO" id="GO:0006412">
    <property type="term" value="P:translation"/>
    <property type="evidence" value="ECO:0007669"/>
    <property type="project" value="UniProtKB-UniRule"/>
</dbReference>
<evidence type="ECO:0000313" key="9">
    <source>
        <dbReference type="Proteomes" id="UP000253606"/>
    </source>
</evidence>
<reference evidence="8 9" key="1">
    <citation type="journal article" date="2018" name="Front. Microbiol.">
        <title>Hydrolytic Capabilities as a Key to Environmental Success: Chitinolytic and Cellulolytic Acidobacteria From Acidic Sub-arctic Soils and Boreal Peatlands.</title>
        <authorList>
            <person name="Belova S.E."/>
            <person name="Ravin N.V."/>
            <person name="Pankratov T.A."/>
            <person name="Rakitin A.L."/>
            <person name="Ivanova A.A."/>
            <person name="Beletsky A.V."/>
            <person name="Mardanov A.V."/>
            <person name="Sinninghe Damste J.S."/>
            <person name="Dedysh S.N."/>
        </authorList>
    </citation>
    <scope>NUCLEOTIDE SEQUENCE [LARGE SCALE GENOMIC DNA]</scope>
    <source>
        <strain evidence="8 9">SBC82</strain>
    </source>
</reference>
<dbReference type="AlphaFoldDB" id="A0A2Z5FV91"/>
<name>A0A2Z5FV91_9BACT</name>
<dbReference type="InterPro" id="IPR021137">
    <property type="entry name" value="Ribosomal_bL35-like"/>
</dbReference>
<dbReference type="KEGG" id="abas:ACPOL_1322"/>
<evidence type="ECO:0000256" key="6">
    <source>
        <dbReference type="RuleBase" id="RU000568"/>
    </source>
</evidence>
<proteinExistence type="inferred from homology"/>
<dbReference type="FunFam" id="4.10.410.60:FF:000001">
    <property type="entry name" value="50S ribosomal protein L35"/>
    <property type="match status" value="1"/>
</dbReference>
<dbReference type="SUPFAM" id="SSF143034">
    <property type="entry name" value="L35p-like"/>
    <property type="match status" value="1"/>
</dbReference>
<evidence type="ECO:0000256" key="7">
    <source>
        <dbReference type="SAM" id="MobiDB-lite"/>
    </source>
</evidence>
<dbReference type="OrthoDB" id="47476at2"/>
<keyword evidence="9" id="KW-1185">Reference proteome</keyword>
<dbReference type="HAMAP" id="MF_00514">
    <property type="entry name" value="Ribosomal_bL35"/>
    <property type="match status" value="1"/>
</dbReference>
<dbReference type="Gene3D" id="4.10.410.60">
    <property type="match status" value="1"/>
</dbReference>
<dbReference type="InterPro" id="IPR001706">
    <property type="entry name" value="Ribosomal_bL35"/>
</dbReference>
<dbReference type="Proteomes" id="UP000253606">
    <property type="component" value="Chromosome"/>
</dbReference>
<comment type="similarity">
    <text evidence="1 5 6">Belongs to the bacterial ribosomal protein bL35 family.</text>
</comment>
<sequence>MPKLKTHKGAAKRFKKTGTGKIKRGQSKMRHILTSKETKTKRKLAHSALVSDADYAKVSRMIPYA</sequence>
<dbReference type="InterPro" id="IPR018265">
    <property type="entry name" value="Ribosomal_bL35_CS"/>
</dbReference>
<protein>
    <recommendedName>
        <fullName evidence="4 5">Large ribosomal subunit protein bL35</fullName>
    </recommendedName>
</protein>
<dbReference type="GO" id="GO:0003735">
    <property type="term" value="F:structural constituent of ribosome"/>
    <property type="evidence" value="ECO:0007669"/>
    <property type="project" value="InterPro"/>
</dbReference>
<dbReference type="PRINTS" id="PR00064">
    <property type="entry name" value="RIBOSOMALL35"/>
</dbReference>
<keyword evidence="2 5" id="KW-0689">Ribosomal protein</keyword>
<evidence type="ECO:0000313" key="8">
    <source>
        <dbReference type="EMBL" id="AXC10670.1"/>
    </source>
</evidence>
<evidence type="ECO:0000256" key="4">
    <source>
        <dbReference type="ARBA" id="ARBA00071664"/>
    </source>
</evidence>
<dbReference type="PROSITE" id="PS00936">
    <property type="entry name" value="RIBOSOMAL_L35"/>
    <property type="match status" value="1"/>
</dbReference>
<evidence type="ECO:0000256" key="2">
    <source>
        <dbReference type="ARBA" id="ARBA00022980"/>
    </source>
</evidence>
<feature type="region of interest" description="Disordered" evidence="7">
    <location>
        <begin position="1"/>
        <end position="28"/>
    </location>
</feature>
<dbReference type="PANTHER" id="PTHR33343">
    <property type="entry name" value="54S RIBOSOMAL PROTEIN BL35M"/>
    <property type="match status" value="1"/>
</dbReference>
<dbReference type="GO" id="GO:0022625">
    <property type="term" value="C:cytosolic large ribosomal subunit"/>
    <property type="evidence" value="ECO:0007669"/>
    <property type="project" value="TreeGrafter"/>
</dbReference>
<organism evidence="8 9">
    <name type="scientific">Acidisarcina polymorpha</name>
    <dbReference type="NCBI Taxonomy" id="2211140"/>
    <lineage>
        <taxon>Bacteria</taxon>
        <taxon>Pseudomonadati</taxon>
        <taxon>Acidobacteriota</taxon>
        <taxon>Terriglobia</taxon>
        <taxon>Terriglobales</taxon>
        <taxon>Acidobacteriaceae</taxon>
        <taxon>Acidisarcina</taxon>
    </lineage>
</organism>
<accession>A0A2Z5FV91</accession>
<dbReference type="NCBIfam" id="TIGR00001">
    <property type="entry name" value="rpmI_bact"/>
    <property type="match status" value="1"/>
</dbReference>
<dbReference type="PANTHER" id="PTHR33343:SF1">
    <property type="entry name" value="LARGE RIBOSOMAL SUBUNIT PROTEIN BL35M"/>
    <property type="match status" value="1"/>
</dbReference>
<evidence type="ECO:0000256" key="1">
    <source>
        <dbReference type="ARBA" id="ARBA00006598"/>
    </source>
</evidence>
<dbReference type="EMBL" id="CP030840">
    <property type="protein sequence ID" value="AXC10670.1"/>
    <property type="molecule type" value="Genomic_DNA"/>
</dbReference>
<evidence type="ECO:0000256" key="3">
    <source>
        <dbReference type="ARBA" id="ARBA00023274"/>
    </source>
</evidence>
<dbReference type="InterPro" id="IPR037229">
    <property type="entry name" value="Ribosomal_bL35_sf"/>
</dbReference>
<keyword evidence="3 5" id="KW-0687">Ribonucleoprotein</keyword>
<dbReference type="Pfam" id="PF01632">
    <property type="entry name" value="Ribosomal_L35p"/>
    <property type="match status" value="1"/>
</dbReference>
<evidence type="ECO:0000256" key="5">
    <source>
        <dbReference type="HAMAP-Rule" id="MF_00514"/>
    </source>
</evidence>
<dbReference type="RefSeq" id="WP_114206257.1">
    <property type="nucleotide sequence ID" value="NZ_CP030840.1"/>
</dbReference>